<dbReference type="InterPro" id="IPR006626">
    <property type="entry name" value="PbH1"/>
</dbReference>
<evidence type="ECO:0000259" key="2">
    <source>
        <dbReference type="Pfam" id="PF18962"/>
    </source>
</evidence>
<name>A0A4Q7N0J1_9BACT</name>
<feature type="domain" description="Secretion system C-terminal sorting" evidence="2">
    <location>
        <begin position="1676"/>
        <end position="1738"/>
    </location>
</feature>
<dbReference type="InterPro" id="IPR026444">
    <property type="entry name" value="Secre_tail"/>
</dbReference>
<comment type="caution">
    <text evidence="3">The sequence shown here is derived from an EMBL/GenBank/DDBJ whole genome shotgun (WGS) entry which is preliminary data.</text>
</comment>
<dbReference type="NCBIfam" id="NF041518">
    <property type="entry name" value="choice_anch_Q"/>
    <property type="match status" value="1"/>
</dbReference>
<evidence type="ECO:0000313" key="4">
    <source>
        <dbReference type="Proteomes" id="UP000293874"/>
    </source>
</evidence>
<protein>
    <submittedName>
        <fullName evidence="3">Putative secreted protein (Por secretion system target)</fullName>
    </submittedName>
</protein>
<dbReference type="OrthoDB" id="1097758at2"/>
<dbReference type="SMART" id="SM00710">
    <property type="entry name" value="PbH1"/>
    <property type="match status" value="10"/>
</dbReference>
<dbReference type="InterPro" id="IPR059226">
    <property type="entry name" value="Choice_anch_Q_dom"/>
</dbReference>
<gene>
    <name evidence="3" type="ORF">EV199_0982</name>
</gene>
<feature type="signal peptide" evidence="1">
    <location>
        <begin position="1"/>
        <end position="21"/>
    </location>
</feature>
<dbReference type="InterPro" id="IPR011050">
    <property type="entry name" value="Pectin_lyase_fold/virulence"/>
</dbReference>
<evidence type="ECO:0000256" key="1">
    <source>
        <dbReference type="SAM" id="SignalP"/>
    </source>
</evidence>
<dbReference type="NCBIfam" id="TIGR04183">
    <property type="entry name" value="Por_Secre_tail"/>
    <property type="match status" value="1"/>
</dbReference>
<reference evidence="3 4" key="1">
    <citation type="submission" date="2019-02" db="EMBL/GenBank/DDBJ databases">
        <title>Genomic Encyclopedia of Type Strains, Phase IV (KMG-IV): sequencing the most valuable type-strain genomes for metagenomic binning, comparative biology and taxonomic classification.</title>
        <authorList>
            <person name="Goeker M."/>
        </authorList>
    </citation>
    <scope>NUCLEOTIDE SEQUENCE [LARGE SCALE GENOMIC DNA]</scope>
    <source>
        <strain evidence="3 4">DSM 18116</strain>
    </source>
</reference>
<dbReference type="RefSeq" id="WP_130539521.1">
    <property type="nucleotide sequence ID" value="NZ_CP042431.1"/>
</dbReference>
<dbReference type="PANTHER" id="PTHR11319:SF35">
    <property type="entry name" value="OUTER MEMBRANE PROTEIN PMPC-RELATED"/>
    <property type="match status" value="1"/>
</dbReference>
<dbReference type="EMBL" id="SGXA01000001">
    <property type="protein sequence ID" value="RZS75121.1"/>
    <property type="molecule type" value="Genomic_DNA"/>
</dbReference>
<dbReference type="Pfam" id="PF18962">
    <property type="entry name" value="Por_Secre_tail"/>
    <property type="match status" value="1"/>
</dbReference>
<keyword evidence="1" id="KW-0732">Signal</keyword>
<dbReference type="PANTHER" id="PTHR11319">
    <property type="entry name" value="G PROTEIN-COUPLED RECEPTOR-RELATED"/>
    <property type="match status" value="1"/>
</dbReference>
<dbReference type="Gene3D" id="2.160.20.10">
    <property type="entry name" value="Single-stranded right-handed beta-helix, Pectin lyase-like"/>
    <property type="match status" value="2"/>
</dbReference>
<evidence type="ECO:0000313" key="3">
    <source>
        <dbReference type="EMBL" id="RZS75121.1"/>
    </source>
</evidence>
<sequence length="1744" mass="183429">MKRILLFFAFSVITFFTFSQSIVYVDAAAAGANDGSSWPNAYRHLSSALAAANAGNDIDTIFIAKGTYYPTGDQSGTNRDSAFLLLRGNLFLYGGFDPANGITEIGQRNIQPYGGTGTILSGNINNAGDSLDNCWHVMVIATYANDLGKILLDGLTIRDGNGTMAPGGYKYYRSGPGGPYGYYGTGGGMLITSPGTQIRMRNVVVSNNVTQGIHSRRFLDMENCSVVSNIAPGGDENSTTHFAVSGGGLYCLEGLKLKHCLVADNQIYYGFVPRGGGIYLEGNLDMEECIVRNNTVLDAAGCSPLVGEGGGGGIYAHGYALIKNSEITGNAYTVVLGCVWDGEFRRYRYGGGGGLALNSNTEIVNSIIAFNSISGGMVPAGAFKRFAGGGIMMMDNAGVKLVNSIIYGNTDPIGAAISAVDNSFSIPVNIGNSVILSNSSLFSPEITATRYHSLVQGFNSTTDGNLDASAAGTVFTNAAGGDFSLPAGSVLINKGNNNLYNSAAYPDVELNGHNRVSGGVIDIGPFEYGSTPGTALNVLYVDSSVAVSGDGSSWASAFRYLSDALLVANDNIAVDSILVAKGTYYPTGAQNGTDRNRAFFIRYGGLKIFGGFPGGGGSFSQRVLPAATGGYSEGGTILSGDINTGGDSTDNSYHVFVVTDIPQFADSIVIDGFSVHNGNANAPYTANYTYGTQTVFQYAGGGAVLWNVSNDGKLQFRNCNFNNNTANGGGGAIISQNARAGFQQVSFYNNISREDNGGAIYNAQSASELKFKQCRFGFNISRNNYGGAISNHTSAAVVLERAFFLGNMSSRSGGAIYNSAGTRAEVTNGLFYQNRSNTLNSNFGGAAVYVNSSVFIGVNCTFVGQSSGSNMYGFLSGAGGGSVTLSNSIATNNPSGGVAVGSGTAYIQNFSLIQDQNYSTDQNLNYSTTSLTDLYVNINDPDGPDDIWLTADDGLRPTATSPVREEGNTALAPGNSLDISGSPRIRGCNVDLGAYESDATRMVLHVDAVNGNDINSGNSWQAAFKTMKKALDIANASACVDSILVAKGKYYPVGEQLSDMPGYYERHTTFAINRPGIRIYGGFQPGGAGGWPAREMPTDAGTGTILSGDIGANHDSTFNSFWVMVIANVQSVSDSIVIDGIGVTEGFASFNLGNSVNGIPVDGTKGGGATIIQSSVAIGIRNCVFYRNSAIGYGGGLAIMGASPRFTNTRVTSNYTTRGGGMYLVNSNAVFSNCIIAGNQASSFVSGGVTAGGEGGAIYTIGGSPVFVNCNIVTNLAAVRGGVVHLTTSSAVQFRNSILWGNNAPASPAISVLSGTANTSYSIVEGGYTGEGNLNANPMFNNISTGDYTLQNCSPAINAGNNSLVPAEMVSDIAGAARIQLGKVDIGVYESNANEITAGMALGNAEVSNIQSATGLTSYASNCNLLVAQVTGDNSPTSISGNVKVKVWTEFFQPANFVRRHYEITPDNNAATATGRVTLFFTQQDFVQFNNVNAVKLPVTFLDDALKPNLLIEKFAGTSSNGTGLPESYAGRGVTIDPSDVDIVWNSNRSRWEVSFDITGFSGFFVKTQIQTLPLTLISFTGIRESGVSELKWETANENQVAYFELERSAGGNVYSVVTRIPAKNGTSQHYSYYDNYIFTGLMSYRLKMVDIDGTVTYSKIVLLSDKGTTLVSLNPNPAKNRIWIETGDNSLKGSEVVLLNAAGAVQLKFGLQDSRQEIDISMLKTGMYFIRLANDKTIKFVKE</sequence>
<accession>A0A4Q7N0J1</accession>
<dbReference type="Proteomes" id="UP000293874">
    <property type="component" value="Unassembled WGS sequence"/>
</dbReference>
<keyword evidence="4" id="KW-1185">Reference proteome</keyword>
<proteinExistence type="predicted"/>
<dbReference type="SUPFAM" id="SSF51126">
    <property type="entry name" value="Pectin lyase-like"/>
    <property type="match status" value="3"/>
</dbReference>
<dbReference type="InterPro" id="IPR012334">
    <property type="entry name" value="Pectin_lyas_fold"/>
</dbReference>
<feature type="chain" id="PRO_5020378202" evidence="1">
    <location>
        <begin position="22"/>
        <end position="1744"/>
    </location>
</feature>
<organism evidence="3 4">
    <name type="scientific">Pseudobacter ginsenosidimutans</name>
    <dbReference type="NCBI Taxonomy" id="661488"/>
    <lineage>
        <taxon>Bacteria</taxon>
        <taxon>Pseudomonadati</taxon>
        <taxon>Bacteroidota</taxon>
        <taxon>Chitinophagia</taxon>
        <taxon>Chitinophagales</taxon>
        <taxon>Chitinophagaceae</taxon>
        <taxon>Pseudobacter</taxon>
    </lineage>
</organism>